<evidence type="ECO:0000313" key="1">
    <source>
        <dbReference type="EMBL" id="EFZ22896.1"/>
    </source>
</evidence>
<sequence length="99" mass="11738">MDCVGVRGGGVEIEGKREMERMQERYLRWMMGMSWRTPDYMIRKELQRNKLTKMAGRRAWEDPKGNNKDLSIYLSTKANELSHLEVTLLETPYYSEAEF</sequence>
<accession>E9I957</accession>
<proteinExistence type="predicted"/>
<protein>
    <submittedName>
        <fullName evidence="1">Uncharacterized protein</fullName>
    </submittedName>
</protein>
<dbReference type="HOGENOM" id="CLU_2323270_0_0_1"/>
<dbReference type="EMBL" id="GL761727">
    <property type="protein sequence ID" value="EFZ22896.1"/>
    <property type="molecule type" value="Genomic_DNA"/>
</dbReference>
<organism>
    <name type="scientific">Solenopsis invicta</name>
    <name type="common">Red imported fire ant</name>
    <name type="synonym">Solenopsis wagneri</name>
    <dbReference type="NCBI Taxonomy" id="13686"/>
    <lineage>
        <taxon>Eukaryota</taxon>
        <taxon>Metazoa</taxon>
        <taxon>Ecdysozoa</taxon>
        <taxon>Arthropoda</taxon>
        <taxon>Hexapoda</taxon>
        <taxon>Insecta</taxon>
        <taxon>Pterygota</taxon>
        <taxon>Neoptera</taxon>
        <taxon>Endopterygota</taxon>
        <taxon>Hymenoptera</taxon>
        <taxon>Apocrita</taxon>
        <taxon>Aculeata</taxon>
        <taxon>Formicoidea</taxon>
        <taxon>Formicidae</taxon>
        <taxon>Myrmicinae</taxon>
        <taxon>Solenopsis</taxon>
    </lineage>
</organism>
<dbReference type="AlphaFoldDB" id="E9I957"/>
<feature type="non-terminal residue" evidence="1">
    <location>
        <position position="99"/>
    </location>
</feature>
<reference evidence="1" key="1">
    <citation type="journal article" date="2011" name="Proc. Natl. Acad. Sci. U.S.A.">
        <title>The genome of the fire ant Solenopsis invicta.</title>
        <authorList>
            <person name="Wurm Y."/>
            <person name="Wang J."/>
            <person name="Riba-Grognuz O."/>
            <person name="Corona M."/>
            <person name="Nygaard S."/>
            <person name="Hunt B.G."/>
            <person name="Ingram K.K."/>
            <person name="Falquet L."/>
            <person name="Nipitwattanaphon M."/>
            <person name="Gotzek D."/>
            <person name="Dijkstra M.B."/>
            <person name="Oettler J."/>
            <person name="Comtesse F."/>
            <person name="Shih C.J."/>
            <person name="Wu W.J."/>
            <person name="Yang C.C."/>
            <person name="Thomas J."/>
            <person name="Beaudoing E."/>
            <person name="Pradervand S."/>
            <person name="Flegel V."/>
            <person name="Cook E.D."/>
            <person name="Fabbretti R."/>
            <person name="Stockinger H."/>
            <person name="Long L."/>
            <person name="Farmerie W.G."/>
            <person name="Oakey J."/>
            <person name="Boomsma J.J."/>
            <person name="Pamilo P."/>
            <person name="Yi S.V."/>
            <person name="Heinze J."/>
            <person name="Goodisman M.A."/>
            <person name="Farinelli L."/>
            <person name="Harshman K."/>
            <person name="Hulo N."/>
            <person name="Cerutti L."/>
            <person name="Xenarios I."/>
            <person name="Shoemaker D."/>
            <person name="Keller L."/>
        </authorList>
    </citation>
    <scope>NUCLEOTIDE SEQUENCE [LARGE SCALE GENOMIC DNA]</scope>
</reference>
<name>E9I957_SOLIN</name>
<gene>
    <name evidence="1" type="ORF">SINV_07125</name>
</gene>